<accession>A0A9W8DMW1</accession>
<dbReference type="GO" id="GO:0016175">
    <property type="term" value="F:superoxide-generating NAD(P)H oxidase activity"/>
    <property type="evidence" value="ECO:0007669"/>
    <property type="project" value="TreeGrafter"/>
</dbReference>
<dbReference type="AlphaFoldDB" id="A0A9W8DMW1"/>
<feature type="compositionally biased region" description="Polar residues" evidence="8">
    <location>
        <begin position="1"/>
        <end position="27"/>
    </location>
</feature>
<dbReference type="Pfam" id="PF08022">
    <property type="entry name" value="FAD_binding_8"/>
    <property type="match status" value="1"/>
</dbReference>
<dbReference type="PANTHER" id="PTHR11972:SF153">
    <property type="entry name" value="SUPEROXIDE-GENERATING NADPH OXIDASE HEAVY CHAIN SUBUNIT A"/>
    <property type="match status" value="1"/>
</dbReference>
<proteinExistence type="predicted"/>
<feature type="compositionally biased region" description="Basic and acidic residues" evidence="8">
    <location>
        <begin position="28"/>
        <end position="37"/>
    </location>
</feature>
<dbReference type="SUPFAM" id="SSF52343">
    <property type="entry name" value="Ferredoxin reductase-like, C-terminal NADP-linked domain"/>
    <property type="match status" value="1"/>
</dbReference>
<feature type="region of interest" description="Disordered" evidence="8">
    <location>
        <begin position="1"/>
        <end position="54"/>
    </location>
</feature>
<dbReference type="Pfam" id="PF01794">
    <property type="entry name" value="Ferric_reduct"/>
    <property type="match status" value="1"/>
</dbReference>
<evidence type="ECO:0000256" key="7">
    <source>
        <dbReference type="ARBA" id="ARBA00023136"/>
    </source>
</evidence>
<dbReference type="SFLD" id="SFLDS00052">
    <property type="entry name" value="Ferric_Reductase_Domain"/>
    <property type="match status" value="1"/>
</dbReference>
<dbReference type="PANTHER" id="PTHR11972">
    <property type="entry name" value="NADPH OXIDASE"/>
    <property type="match status" value="1"/>
</dbReference>
<dbReference type="InterPro" id="IPR013112">
    <property type="entry name" value="FAD-bd_8"/>
</dbReference>
<comment type="caution">
    <text evidence="11">The sequence shown here is derived from an EMBL/GenBank/DDBJ whole genome shotgun (WGS) entry which is preliminary data.</text>
</comment>
<dbReference type="Proteomes" id="UP001150538">
    <property type="component" value="Unassembled WGS sequence"/>
</dbReference>
<keyword evidence="5" id="KW-0560">Oxidoreductase</keyword>
<evidence type="ECO:0000256" key="6">
    <source>
        <dbReference type="ARBA" id="ARBA00023065"/>
    </source>
</evidence>
<dbReference type="OrthoDB" id="167398at2759"/>
<evidence type="ECO:0000313" key="11">
    <source>
        <dbReference type="EMBL" id="KAJ1911007.1"/>
    </source>
</evidence>
<dbReference type="Pfam" id="PF08030">
    <property type="entry name" value="NAD_binding_6"/>
    <property type="match status" value="1"/>
</dbReference>
<dbReference type="Gene3D" id="3.40.50.80">
    <property type="entry name" value="Nucleotide-binding domain of ferredoxin-NADP reductase (FNR) module"/>
    <property type="match status" value="1"/>
</dbReference>
<evidence type="ECO:0000256" key="1">
    <source>
        <dbReference type="ARBA" id="ARBA00004141"/>
    </source>
</evidence>
<dbReference type="GO" id="GO:0043020">
    <property type="term" value="C:NADPH oxidase complex"/>
    <property type="evidence" value="ECO:0007669"/>
    <property type="project" value="TreeGrafter"/>
</dbReference>
<feature type="domain" description="FAD-binding FR-type" evidence="10">
    <location>
        <begin position="366"/>
        <end position="462"/>
    </location>
</feature>
<dbReference type="InterPro" id="IPR039261">
    <property type="entry name" value="FNR_nucleotide-bd"/>
</dbReference>
<keyword evidence="7 9" id="KW-0472">Membrane</keyword>
<feature type="transmembrane region" description="Helical" evidence="9">
    <location>
        <begin position="293"/>
        <end position="313"/>
    </location>
</feature>
<keyword evidence="2 9" id="KW-0812">Transmembrane</keyword>
<evidence type="ECO:0000256" key="9">
    <source>
        <dbReference type="SAM" id="Phobius"/>
    </source>
</evidence>
<sequence length="758" mass="85876">MSGGSIHSHNSSAALPKSSHNVDTNTILDDHIKEDKSSIQQQSSSSSDNNINNNQSAHNIAVDAVDSHATIKQDFTKAADELSQETSPSPSENLHESQAITAAASSSTSSMAKETAPDGKKPTILTPLTPSPGTIPRALTLDSPSSKWRSWTYGTKHIPEITIRRSIFFAVWVAIHVIILVVRIYEFPTKNKGFRMATRGGLMVCLITIYTCMSPTFLYLLNRKILPRFITFEKNIHVHKVAAYTLVVWLIGHIIIYYHKYIKQYLDQDKKPPKPGKKRETLAYLLIGKQSGWSGHLILLFFILMFCTSIWIVRRRRFELFYYVHQLHIPISVILFIHGKNEEFYKFLSGPLAVYVVDRLYRLIRGYIGHTNITAVIQHPSNVFELRIRKRFMFKARPGQYIRINCPTVAPLQWHPFTLTSAPEEDEMSVHIKVVGDWTNELSKVVGCDFNITKSLSSLSLNEMYDTDAIYNPKLTTIDYVEEESGDNRNKTSVKVTVPKLSGFEESDMRKSYFSRCKGFVKSIREVEEGGIKRSNTVLSTAKTDFKPTAFDNELGTFDNVVIPKIFVDGSYVAPAGDVFNYKITVMIGAGIGVTPFSSVLRSIRCRLRQNPEKLKMQKVYFFWVCRDMRSFEWFKELLVSLEKEGLSNLIEFRTFFTGPIPQDNDGKTGAPTLATTENDPYGSLKIANTIGGQTYIGRPHFESLVGYIGSQHPNSRLGVFYCGPKTLRAELRVITHRWSSQLNTSQNTKIDFHAEHF</sequence>
<evidence type="ECO:0000256" key="4">
    <source>
        <dbReference type="ARBA" id="ARBA00022989"/>
    </source>
</evidence>
<dbReference type="InterPro" id="IPR017927">
    <property type="entry name" value="FAD-bd_FR_type"/>
</dbReference>
<dbReference type="InterPro" id="IPR050369">
    <property type="entry name" value="RBOH/FRE"/>
</dbReference>
<evidence type="ECO:0000259" key="10">
    <source>
        <dbReference type="PROSITE" id="PS51384"/>
    </source>
</evidence>
<evidence type="ECO:0000256" key="2">
    <source>
        <dbReference type="ARBA" id="ARBA00022692"/>
    </source>
</evidence>
<dbReference type="EMBL" id="JANBPU010000499">
    <property type="protein sequence ID" value="KAJ1911007.1"/>
    <property type="molecule type" value="Genomic_DNA"/>
</dbReference>
<evidence type="ECO:0000256" key="3">
    <source>
        <dbReference type="ARBA" id="ARBA00022982"/>
    </source>
</evidence>
<gene>
    <name evidence="11" type="ORF">H4219_006072</name>
</gene>
<feature type="compositionally biased region" description="Low complexity" evidence="8">
    <location>
        <begin position="97"/>
        <end position="114"/>
    </location>
</feature>
<organism evidence="11 12">
    <name type="scientific">Mycoemilia scoparia</name>
    <dbReference type="NCBI Taxonomy" id="417184"/>
    <lineage>
        <taxon>Eukaryota</taxon>
        <taxon>Fungi</taxon>
        <taxon>Fungi incertae sedis</taxon>
        <taxon>Zoopagomycota</taxon>
        <taxon>Kickxellomycotina</taxon>
        <taxon>Kickxellomycetes</taxon>
        <taxon>Kickxellales</taxon>
        <taxon>Kickxellaceae</taxon>
        <taxon>Mycoemilia</taxon>
    </lineage>
</organism>
<dbReference type="SFLD" id="SFLDG01169">
    <property type="entry name" value="NADPH_oxidase_subgroup_(NOX)"/>
    <property type="match status" value="1"/>
</dbReference>
<feature type="transmembrane region" description="Helical" evidence="9">
    <location>
        <begin position="166"/>
        <end position="185"/>
    </location>
</feature>
<dbReference type="SUPFAM" id="SSF63380">
    <property type="entry name" value="Riboflavin synthase domain-like"/>
    <property type="match status" value="1"/>
</dbReference>
<dbReference type="GO" id="GO:0006952">
    <property type="term" value="P:defense response"/>
    <property type="evidence" value="ECO:0007669"/>
    <property type="project" value="TreeGrafter"/>
</dbReference>
<feature type="transmembrane region" description="Helical" evidence="9">
    <location>
        <begin position="241"/>
        <end position="259"/>
    </location>
</feature>
<keyword evidence="6" id="KW-0813">Transport</keyword>
<feature type="region of interest" description="Disordered" evidence="8">
    <location>
        <begin position="77"/>
        <end position="129"/>
    </location>
</feature>
<keyword evidence="12" id="KW-1185">Reference proteome</keyword>
<comment type="subcellular location">
    <subcellularLocation>
        <location evidence="1">Membrane</location>
        <topology evidence="1">Multi-pass membrane protein</topology>
    </subcellularLocation>
</comment>
<keyword evidence="6" id="KW-0406">Ion transport</keyword>
<feature type="transmembrane region" description="Helical" evidence="9">
    <location>
        <begin position="197"/>
        <end position="221"/>
    </location>
</feature>
<reference evidence="11" key="1">
    <citation type="submission" date="2022-07" db="EMBL/GenBank/DDBJ databases">
        <title>Phylogenomic reconstructions and comparative analyses of Kickxellomycotina fungi.</title>
        <authorList>
            <person name="Reynolds N.K."/>
            <person name="Stajich J.E."/>
            <person name="Barry K."/>
            <person name="Grigoriev I.V."/>
            <person name="Crous P."/>
            <person name="Smith M.E."/>
        </authorList>
    </citation>
    <scope>NUCLEOTIDE SEQUENCE</scope>
    <source>
        <strain evidence="11">NBRC 100468</strain>
    </source>
</reference>
<dbReference type="Gene3D" id="2.40.30.10">
    <property type="entry name" value="Translation factors"/>
    <property type="match status" value="1"/>
</dbReference>
<dbReference type="InterPro" id="IPR013121">
    <property type="entry name" value="Fe_red_NAD-bd_6"/>
</dbReference>
<evidence type="ECO:0000256" key="8">
    <source>
        <dbReference type="SAM" id="MobiDB-lite"/>
    </source>
</evidence>
<dbReference type="PROSITE" id="PS51384">
    <property type="entry name" value="FAD_FR"/>
    <property type="match status" value="1"/>
</dbReference>
<dbReference type="CDD" id="cd06186">
    <property type="entry name" value="NOX_Duox_like_FAD_NADP"/>
    <property type="match status" value="1"/>
</dbReference>
<feature type="compositionally biased region" description="Low complexity" evidence="8">
    <location>
        <begin position="38"/>
        <end position="54"/>
    </location>
</feature>
<protein>
    <recommendedName>
        <fullName evidence="10">FAD-binding FR-type domain-containing protein</fullName>
    </recommendedName>
</protein>
<name>A0A9W8DMW1_9FUNG</name>
<dbReference type="GO" id="GO:0006811">
    <property type="term" value="P:monoatomic ion transport"/>
    <property type="evidence" value="ECO:0007669"/>
    <property type="project" value="UniProtKB-KW"/>
</dbReference>
<feature type="transmembrane region" description="Helical" evidence="9">
    <location>
        <begin position="320"/>
        <end position="338"/>
    </location>
</feature>
<evidence type="ECO:0000256" key="5">
    <source>
        <dbReference type="ARBA" id="ARBA00023002"/>
    </source>
</evidence>
<dbReference type="InterPro" id="IPR013130">
    <property type="entry name" value="Fe3_Rdtase_TM_dom"/>
</dbReference>
<dbReference type="InterPro" id="IPR017938">
    <property type="entry name" value="Riboflavin_synthase-like_b-brl"/>
</dbReference>
<keyword evidence="3" id="KW-0249">Electron transport</keyword>
<keyword evidence="4 9" id="KW-1133">Transmembrane helix</keyword>
<evidence type="ECO:0000313" key="12">
    <source>
        <dbReference type="Proteomes" id="UP001150538"/>
    </source>
</evidence>
<dbReference type="GO" id="GO:0042554">
    <property type="term" value="P:superoxide anion generation"/>
    <property type="evidence" value="ECO:0007669"/>
    <property type="project" value="TreeGrafter"/>
</dbReference>